<reference evidence="11" key="1">
    <citation type="journal article" date="2019" name="Int. J. Syst. Evol. Microbiol.">
        <title>The Global Catalogue of Microorganisms (GCM) 10K type strain sequencing project: providing services to taxonomists for standard genome sequencing and annotation.</title>
        <authorList>
            <consortium name="The Broad Institute Genomics Platform"/>
            <consortium name="The Broad Institute Genome Sequencing Center for Infectious Disease"/>
            <person name="Wu L."/>
            <person name="Ma J."/>
        </authorList>
    </citation>
    <scope>NUCLEOTIDE SEQUENCE [LARGE SCALE GENOMIC DNA]</scope>
    <source>
        <strain evidence="11">CCUG 60525</strain>
    </source>
</reference>
<evidence type="ECO:0000256" key="7">
    <source>
        <dbReference type="ARBA" id="ARBA00023136"/>
    </source>
</evidence>
<evidence type="ECO:0000256" key="2">
    <source>
        <dbReference type="ARBA" id="ARBA00022448"/>
    </source>
</evidence>
<keyword evidence="7 8" id="KW-0472">Membrane</keyword>
<comment type="subcellular location">
    <subcellularLocation>
        <location evidence="1">Cell inner membrane</location>
        <topology evidence="1">Multi-pass membrane protein</topology>
    </subcellularLocation>
    <subcellularLocation>
        <location evidence="8">Cell membrane</location>
        <topology evidence="8">Multi-pass membrane protein</topology>
    </subcellularLocation>
</comment>
<evidence type="ECO:0000313" key="11">
    <source>
        <dbReference type="Proteomes" id="UP001597048"/>
    </source>
</evidence>
<keyword evidence="2 8" id="KW-0813">Transport</keyword>
<dbReference type="CDD" id="cd06261">
    <property type="entry name" value="TM_PBP2"/>
    <property type="match status" value="1"/>
</dbReference>
<name>A0ABW3KGL3_9GAMM</name>
<evidence type="ECO:0000256" key="8">
    <source>
        <dbReference type="RuleBase" id="RU363032"/>
    </source>
</evidence>
<dbReference type="InterPro" id="IPR000515">
    <property type="entry name" value="MetI-like"/>
</dbReference>
<dbReference type="PANTHER" id="PTHR43357:SF4">
    <property type="entry name" value="INNER MEMBRANE ABC TRANSPORTER PERMEASE PROTEIN YDCV"/>
    <property type="match status" value="1"/>
</dbReference>
<evidence type="ECO:0000313" key="10">
    <source>
        <dbReference type="EMBL" id="MFD1007952.1"/>
    </source>
</evidence>
<evidence type="ECO:0000256" key="1">
    <source>
        <dbReference type="ARBA" id="ARBA00004429"/>
    </source>
</evidence>
<evidence type="ECO:0000259" key="9">
    <source>
        <dbReference type="PROSITE" id="PS50928"/>
    </source>
</evidence>
<proteinExistence type="inferred from homology"/>
<evidence type="ECO:0000256" key="3">
    <source>
        <dbReference type="ARBA" id="ARBA00022475"/>
    </source>
</evidence>
<comment type="similarity">
    <text evidence="8">Belongs to the binding-protein-dependent transport system permease family.</text>
</comment>
<keyword evidence="4" id="KW-0997">Cell inner membrane</keyword>
<dbReference type="Proteomes" id="UP001597048">
    <property type="component" value="Unassembled WGS sequence"/>
</dbReference>
<feature type="transmembrane region" description="Helical" evidence="8">
    <location>
        <begin position="216"/>
        <end position="245"/>
    </location>
</feature>
<dbReference type="EMBL" id="JBHTJS010000029">
    <property type="protein sequence ID" value="MFD1007952.1"/>
    <property type="molecule type" value="Genomic_DNA"/>
</dbReference>
<keyword evidence="11" id="KW-1185">Reference proteome</keyword>
<sequence length="263" mass="28950">MRAAAWLYLLFLLTPITLLFIGSFGETWTNTLLPSGFTLDWYHQVWTDSSFIRAFKTSIWVTFLTCVASALLALPFCYAVHLNMSRRGKVAARLLIMLPIAVPELVLGFGFILVFSSDTLPWLGSSWLLVMGHIVITLPYLVYNILTDLEKSSLFRLDQVARSLGGNTLHSFFDIYLPIVSQSLLSGLITVAAISIGEFQLSNLIAGFMSRTYPVVLLQAFYGAAGFACAATVILLLLAILFALLSTTRQLLSSSSKHPEPAS</sequence>
<keyword evidence="5 8" id="KW-0812">Transmembrane</keyword>
<gene>
    <name evidence="10" type="ORF">ACFQ1C_07275</name>
</gene>
<feature type="transmembrane region" description="Helical" evidence="8">
    <location>
        <begin position="59"/>
        <end position="82"/>
    </location>
</feature>
<accession>A0ABW3KGL3</accession>
<evidence type="ECO:0000256" key="4">
    <source>
        <dbReference type="ARBA" id="ARBA00022519"/>
    </source>
</evidence>
<protein>
    <submittedName>
        <fullName evidence="10">ABC transporter permease</fullName>
    </submittedName>
</protein>
<dbReference type="PROSITE" id="PS50928">
    <property type="entry name" value="ABC_TM1"/>
    <property type="match status" value="1"/>
</dbReference>
<feature type="transmembrane region" description="Helical" evidence="8">
    <location>
        <begin position="175"/>
        <end position="196"/>
    </location>
</feature>
<comment type="caution">
    <text evidence="10">The sequence shown here is derived from an EMBL/GenBank/DDBJ whole genome shotgun (WGS) entry which is preliminary data.</text>
</comment>
<feature type="domain" description="ABC transmembrane type-1" evidence="9">
    <location>
        <begin position="55"/>
        <end position="246"/>
    </location>
</feature>
<dbReference type="Gene3D" id="1.10.3720.10">
    <property type="entry name" value="MetI-like"/>
    <property type="match status" value="1"/>
</dbReference>
<keyword evidence="6 8" id="KW-1133">Transmembrane helix</keyword>
<keyword evidence="3" id="KW-1003">Cell membrane</keyword>
<dbReference type="RefSeq" id="WP_379557943.1">
    <property type="nucleotide sequence ID" value="NZ_JBHTJS010000029.1"/>
</dbReference>
<evidence type="ECO:0000256" key="5">
    <source>
        <dbReference type="ARBA" id="ARBA00022692"/>
    </source>
</evidence>
<feature type="transmembrane region" description="Helical" evidence="8">
    <location>
        <begin position="94"/>
        <end position="115"/>
    </location>
</feature>
<dbReference type="PANTHER" id="PTHR43357">
    <property type="entry name" value="INNER MEMBRANE ABC TRANSPORTER PERMEASE PROTEIN YDCV"/>
    <property type="match status" value="1"/>
</dbReference>
<feature type="transmembrane region" description="Helical" evidence="8">
    <location>
        <begin position="127"/>
        <end position="146"/>
    </location>
</feature>
<evidence type="ECO:0000256" key="6">
    <source>
        <dbReference type="ARBA" id="ARBA00022989"/>
    </source>
</evidence>
<dbReference type="InterPro" id="IPR035906">
    <property type="entry name" value="MetI-like_sf"/>
</dbReference>
<dbReference type="Pfam" id="PF00528">
    <property type="entry name" value="BPD_transp_1"/>
    <property type="match status" value="1"/>
</dbReference>
<organism evidence="10 11">
    <name type="scientific">Oceanisphaera ostreae</name>
    <dbReference type="NCBI Taxonomy" id="914151"/>
    <lineage>
        <taxon>Bacteria</taxon>
        <taxon>Pseudomonadati</taxon>
        <taxon>Pseudomonadota</taxon>
        <taxon>Gammaproteobacteria</taxon>
        <taxon>Aeromonadales</taxon>
        <taxon>Aeromonadaceae</taxon>
        <taxon>Oceanisphaera</taxon>
    </lineage>
</organism>
<dbReference type="SUPFAM" id="SSF161098">
    <property type="entry name" value="MetI-like"/>
    <property type="match status" value="1"/>
</dbReference>